<gene>
    <name evidence="11" type="ORF">IV01_00990</name>
</gene>
<dbReference type="PROSITE" id="PS52015">
    <property type="entry name" value="TONB_CTD"/>
    <property type="match status" value="1"/>
</dbReference>
<keyword evidence="12" id="KW-1185">Reference proteome</keyword>
<dbReference type="GO" id="GO:0055085">
    <property type="term" value="P:transmembrane transport"/>
    <property type="evidence" value="ECO:0007669"/>
    <property type="project" value="InterPro"/>
</dbReference>
<comment type="subcellular location">
    <subcellularLocation>
        <location evidence="1">Cell inner membrane</location>
        <topology evidence="1">Single-pass membrane protein</topology>
        <orientation evidence="1">Periplasmic side</orientation>
    </subcellularLocation>
</comment>
<keyword evidence="8" id="KW-1133">Transmembrane helix</keyword>
<evidence type="ECO:0000256" key="8">
    <source>
        <dbReference type="ARBA" id="ARBA00022989"/>
    </source>
</evidence>
<reference evidence="11 12" key="1">
    <citation type="submission" date="2014-07" db="EMBL/GenBank/DDBJ databases">
        <title>Draft Genome Sequences of Environmental Pseudomonas syringae strains.</title>
        <authorList>
            <person name="Baltrus D.A."/>
            <person name="Berge O."/>
            <person name="Morris C."/>
        </authorList>
    </citation>
    <scope>NUCLEOTIDE SEQUENCE [LARGE SCALE GENOMIC DNA]</scope>
    <source>
        <strain evidence="11 12">GAW0119</strain>
    </source>
</reference>
<evidence type="ECO:0000256" key="9">
    <source>
        <dbReference type="ARBA" id="ARBA00023136"/>
    </source>
</evidence>
<keyword evidence="5" id="KW-0997">Cell inner membrane</keyword>
<keyword evidence="3" id="KW-0813">Transport</keyword>
<evidence type="ECO:0000259" key="10">
    <source>
        <dbReference type="PROSITE" id="PS52015"/>
    </source>
</evidence>
<comment type="caution">
    <text evidence="11">The sequence shown here is derived from an EMBL/GenBank/DDBJ whole genome shotgun (WGS) entry which is preliminary data.</text>
</comment>
<keyword evidence="7" id="KW-0653">Protein transport</keyword>
<protein>
    <recommendedName>
        <fullName evidence="10">TonB C-terminal domain-containing protein</fullName>
    </recommendedName>
</protein>
<dbReference type="Gene3D" id="3.30.1150.10">
    <property type="match status" value="1"/>
</dbReference>
<dbReference type="EMBL" id="JPQU01000014">
    <property type="protein sequence ID" value="KFE57924.1"/>
    <property type="molecule type" value="Genomic_DNA"/>
</dbReference>
<comment type="similarity">
    <text evidence="2">Belongs to the TonB family.</text>
</comment>
<name>A0A085VR61_PSESX</name>
<accession>A0A085VR61</accession>
<keyword evidence="6" id="KW-0812">Transmembrane</keyword>
<dbReference type="PATRIC" id="fig|317.175.peg.209"/>
<evidence type="ECO:0000256" key="7">
    <source>
        <dbReference type="ARBA" id="ARBA00022927"/>
    </source>
</evidence>
<dbReference type="GO" id="GO:0015031">
    <property type="term" value="P:protein transport"/>
    <property type="evidence" value="ECO:0007669"/>
    <property type="project" value="UniProtKB-KW"/>
</dbReference>
<feature type="domain" description="TonB C-terminal" evidence="10">
    <location>
        <begin position="12"/>
        <end position="108"/>
    </location>
</feature>
<evidence type="ECO:0000256" key="1">
    <source>
        <dbReference type="ARBA" id="ARBA00004383"/>
    </source>
</evidence>
<keyword evidence="4" id="KW-1003">Cell membrane</keyword>
<dbReference type="AlphaFoldDB" id="A0A085VR61"/>
<dbReference type="GO" id="GO:0005886">
    <property type="term" value="C:plasma membrane"/>
    <property type="evidence" value="ECO:0007669"/>
    <property type="project" value="UniProtKB-SubCell"/>
</dbReference>
<dbReference type="InterPro" id="IPR006260">
    <property type="entry name" value="TonB/TolA_C"/>
</dbReference>
<dbReference type="InterPro" id="IPR037682">
    <property type="entry name" value="TonB_C"/>
</dbReference>
<dbReference type="PANTHER" id="PTHR33446">
    <property type="entry name" value="PROTEIN TONB-RELATED"/>
    <property type="match status" value="1"/>
</dbReference>
<organism evidence="11 12">
    <name type="scientific">Pseudomonas syringae</name>
    <dbReference type="NCBI Taxonomy" id="317"/>
    <lineage>
        <taxon>Bacteria</taxon>
        <taxon>Pseudomonadati</taxon>
        <taxon>Pseudomonadota</taxon>
        <taxon>Gammaproteobacteria</taxon>
        <taxon>Pseudomonadales</taxon>
        <taxon>Pseudomonadaceae</taxon>
        <taxon>Pseudomonas</taxon>
    </lineage>
</organism>
<evidence type="ECO:0000256" key="2">
    <source>
        <dbReference type="ARBA" id="ARBA00006555"/>
    </source>
</evidence>
<evidence type="ECO:0000256" key="5">
    <source>
        <dbReference type="ARBA" id="ARBA00022519"/>
    </source>
</evidence>
<evidence type="ECO:0000256" key="3">
    <source>
        <dbReference type="ARBA" id="ARBA00022448"/>
    </source>
</evidence>
<keyword evidence="9" id="KW-0472">Membrane</keyword>
<sequence length="209" mass="23492">MVLCCLPTLALANDAFLSLMTGLKPTYPRELLKSAHPGKVLVEMTINASGQVEKTRIVESSHPKFAEAAQHTLSKWRYQPWSTTQGRPEKVDITVPIIFGAHGLEPFSKEISVGLENTRCSYLYQEVELSERNFPLEPLSKVDVFWQTRKYLASSYVTHQVTNKAKRSALLTELDQAVPAIVKACKQNPDARYGNYLPHEIRGVLVSHQ</sequence>
<dbReference type="Proteomes" id="UP000028631">
    <property type="component" value="Unassembled WGS sequence"/>
</dbReference>
<evidence type="ECO:0000313" key="11">
    <source>
        <dbReference type="EMBL" id="KFE57924.1"/>
    </source>
</evidence>
<dbReference type="InterPro" id="IPR051045">
    <property type="entry name" value="TonB-dependent_transducer"/>
</dbReference>
<evidence type="ECO:0000313" key="12">
    <source>
        <dbReference type="Proteomes" id="UP000028631"/>
    </source>
</evidence>
<evidence type="ECO:0000256" key="4">
    <source>
        <dbReference type="ARBA" id="ARBA00022475"/>
    </source>
</evidence>
<dbReference type="Pfam" id="PF03544">
    <property type="entry name" value="TonB_C"/>
    <property type="match status" value="1"/>
</dbReference>
<dbReference type="NCBIfam" id="TIGR01352">
    <property type="entry name" value="tonB_Cterm"/>
    <property type="match status" value="1"/>
</dbReference>
<proteinExistence type="inferred from homology"/>
<dbReference type="SUPFAM" id="SSF74653">
    <property type="entry name" value="TolA/TonB C-terminal domain"/>
    <property type="match status" value="1"/>
</dbReference>
<evidence type="ECO:0000256" key="6">
    <source>
        <dbReference type="ARBA" id="ARBA00022692"/>
    </source>
</evidence>